<dbReference type="InterPro" id="IPR025886">
    <property type="entry name" value="PP2-like"/>
</dbReference>
<sequence length="309" mass="35483">MVTCFGLGISLEELRQIFGFLIGKGYIRNLSDNLNNLRTEMENLDATQREVKTMVAREEAQHRQILQAVRLWLDRVEITHIDFEDLLRTSDAHLKELFLCDLCSINVCSSYGYGKKVFLFLEYIRKLNQDGQFKEVAGPALRPEVHIQDVVVSPQGCMVYARDIEITHSEKPENWTWRQIEGAIEVAELKEVYWLDIRGNLNTRSLTPETKYEVVFVVKLQNTALGWEDPVNLSLKLVMRDKSENLMENTVCLDDYISNDWVNIIAGDFVAPPKDAPAKIFFTMYQYDDNIRKTGLVVKGVAIRAVTAN</sequence>
<evidence type="ECO:0000313" key="2">
    <source>
        <dbReference type="EMBL" id="JAU30915.1"/>
    </source>
</evidence>
<keyword evidence="1" id="KW-0175">Coiled coil</keyword>
<evidence type="ECO:0000256" key="1">
    <source>
        <dbReference type="SAM" id="Coils"/>
    </source>
</evidence>
<proteinExistence type="predicted"/>
<dbReference type="PANTHER" id="PTHR48478:SF1">
    <property type="entry name" value="LECTIN-LIKE"/>
    <property type="match status" value="1"/>
</dbReference>
<dbReference type="AlphaFoldDB" id="A0A1J3EFP0"/>
<dbReference type="EMBL" id="GEVK01021917">
    <property type="protein sequence ID" value="JAU30915.1"/>
    <property type="molecule type" value="Transcribed_RNA"/>
</dbReference>
<dbReference type="GO" id="GO:0030246">
    <property type="term" value="F:carbohydrate binding"/>
    <property type="evidence" value="ECO:0007669"/>
    <property type="project" value="InterPro"/>
</dbReference>
<dbReference type="PANTHER" id="PTHR48478">
    <property type="entry name" value="LECTIN-LIKE"/>
    <property type="match status" value="1"/>
</dbReference>
<organism evidence="2">
    <name type="scientific">Noccaea caerulescens</name>
    <name type="common">Alpine penny-cress</name>
    <name type="synonym">Thlaspi caerulescens</name>
    <dbReference type="NCBI Taxonomy" id="107243"/>
    <lineage>
        <taxon>Eukaryota</taxon>
        <taxon>Viridiplantae</taxon>
        <taxon>Streptophyta</taxon>
        <taxon>Embryophyta</taxon>
        <taxon>Tracheophyta</taxon>
        <taxon>Spermatophyta</taxon>
        <taxon>Magnoliopsida</taxon>
        <taxon>eudicotyledons</taxon>
        <taxon>Gunneridae</taxon>
        <taxon>Pentapetalae</taxon>
        <taxon>rosids</taxon>
        <taxon>malvids</taxon>
        <taxon>Brassicales</taxon>
        <taxon>Brassicaceae</taxon>
        <taxon>Coluteocarpeae</taxon>
        <taxon>Noccaea</taxon>
    </lineage>
</organism>
<dbReference type="Pfam" id="PF14299">
    <property type="entry name" value="PP2"/>
    <property type="match status" value="1"/>
</dbReference>
<dbReference type="InterPro" id="IPR052147">
    <property type="entry name" value="PP2-like/Lectin"/>
</dbReference>
<gene>
    <name evidence="2" type="ORF">LC_TR14060_c0_g1_i1_g.48485</name>
</gene>
<protein>
    <submittedName>
        <fullName evidence="2">Protein PHLOEM PROTEIN 2-LIKE A6</fullName>
    </submittedName>
</protein>
<accession>A0A1J3EFP0</accession>
<feature type="coiled-coil region" evidence="1">
    <location>
        <begin position="27"/>
        <end position="54"/>
    </location>
</feature>
<reference evidence="2" key="1">
    <citation type="submission" date="2016-07" db="EMBL/GenBank/DDBJ databases">
        <title>De novo transcriptome assembly of four accessions of the metal hyperaccumulator plant Noccaea caerulescens.</title>
        <authorList>
            <person name="Blande D."/>
            <person name="Halimaa P."/>
            <person name="Tervahauta A.I."/>
            <person name="Aarts M.G."/>
            <person name="Karenlampi S.O."/>
        </authorList>
    </citation>
    <scope>NUCLEOTIDE SEQUENCE</scope>
</reference>
<name>A0A1J3EFP0_NOCCA</name>